<evidence type="ECO:0000256" key="9">
    <source>
        <dbReference type="SAM" id="MobiDB-lite"/>
    </source>
</evidence>
<dbReference type="PANTHER" id="PTHR24341:SF6">
    <property type="entry name" value="HOMEOBOX PROTEIN INVECTED"/>
    <property type="match status" value="1"/>
</dbReference>
<comment type="subcellular location">
    <subcellularLocation>
        <location evidence="1 7 8">Nucleus</location>
    </subcellularLocation>
</comment>
<evidence type="ECO:0000256" key="6">
    <source>
        <dbReference type="ARBA" id="ARBA00023242"/>
    </source>
</evidence>
<evidence type="ECO:0000256" key="8">
    <source>
        <dbReference type="RuleBase" id="RU000682"/>
    </source>
</evidence>
<feature type="compositionally biased region" description="Low complexity" evidence="9">
    <location>
        <begin position="90"/>
        <end position="101"/>
    </location>
</feature>
<feature type="compositionally biased region" description="Low complexity" evidence="9">
    <location>
        <begin position="152"/>
        <end position="167"/>
    </location>
</feature>
<accession>Q9GQV5</accession>
<keyword evidence="6 7" id="KW-0539">Nucleus</keyword>
<dbReference type="AlphaFoldDB" id="Q9GQV5"/>
<evidence type="ECO:0000256" key="2">
    <source>
        <dbReference type="ARBA" id="ARBA00010896"/>
    </source>
</evidence>
<sequence>MMADVLAPSRRPAPLPLPYPVLLQHPSRTAAAATVCRSCRASRRSSRTTHVSALAAGSPDDITPPLTVMTVESASSSVERCDPAGDETDTPPFASSTSATSDVTSRGGMRLESPLNFSIDNILRPDFCLATRLAQIHAFQTAVAAAAAVAHSRTDTSVTSVTSTTSPSPGPDQQPVDLRPSKQQHHALSPRQLHRPHHFTRDSLPQHQHQQRHQQQQQKSQLTQVDSSKQNDKVAVGDETKWPAWVYCTRYSDRPSSGPRIRKIKKQKTSDEKRPRTAFSSEQLARLKMEFQQNRYLTEKRRQDLAGELQLNESQIKIWFQNKRAKLKKTTGNRNPLALSLMTEGLYNHSTMTVDEDE</sequence>
<dbReference type="InterPro" id="IPR001356">
    <property type="entry name" value="HD"/>
</dbReference>
<evidence type="ECO:0000256" key="1">
    <source>
        <dbReference type="ARBA" id="ARBA00004123"/>
    </source>
</evidence>
<evidence type="ECO:0000256" key="4">
    <source>
        <dbReference type="ARBA" id="ARBA00023125"/>
    </source>
</evidence>
<dbReference type="Pfam" id="PF00046">
    <property type="entry name" value="Homeodomain"/>
    <property type="match status" value="1"/>
</dbReference>
<dbReference type="InterPro" id="IPR019549">
    <property type="entry name" value="Homeobox-engrailed_C-terminal"/>
</dbReference>
<dbReference type="Pfam" id="PF10525">
    <property type="entry name" value="Engrail_1_C_sig"/>
    <property type="match status" value="1"/>
</dbReference>
<dbReference type="EMBL" id="AF171074">
    <property type="protein sequence ID" value="AAG40576.1"/>
    <property type="molecule type" value="mRNA"/>
</dbReference>
<protein>
    <submittedName>
        <fullName evidence="11">Engrailed-b homeobox protein</fullName>
    </submittedName>
</protein>
<dbReference type="InterPro" id="IPR009057">
    <property type="entry name" value="Homeodomain-like_sf"/>
</dbReference>
<feature type="region of interest" description="Disordered" evidence="9">
    <location>
        <begin position="152"/>
        <end position="236"/>
    </location>
</feature>
<evidence type="ECO:0000256" key="5">
    <source>
        <dbReference type="ARBA" id="ARBA00023155"/>
    </source>
</evidence>
<dbReference type="GO" id="GO:0030182">
    <property type="term" value="P:neuron differentiation"/>
    <property type="evidence" value="ECO:0007669"/>
    <property type="project" value="TreeGrafter"/>
</dbReference>
<feature type="domain" description="Homeobox" evidence="10">
    <location>
        <begin position="270"/>
        <end position="330"/>
    </location>
</feature>
<name>Q9GQV5_9CRUS</name>
<reference evidence="11" key="1">
    <citation type="submission" date="1999-07" db="EMBL/GenBank/DDBJ databases">
        <authorList>
            <person name="Gibert J.-M."/>
            <person name="Mouchel-Vielh E."/>
            <person name="Queinnec E."/>
            <person name="Deutsch J."/>
        </authorList>
    </citation>
    <scope>NUCLEOTIDE SEQUENCE</scope>
</reference>
<dbReference type="PRINTS" id="PR00026">
    <property type="entry name" value="ENGRAILED"/>
</dbReference>
<dbReference type="SUPFAM" id="SSF46689">
    <property type="entry name" value="Homeodomain-like"/>
    <property type="match status" value="1"/>
</dbReference>
<dbReference type="PROSITE" id="PS50071">
    <property type="entry name" value="HOMEOBOX_2"/>
    <property type="match status" value="1"/>
</dbReference>
<dbReference type="PANTHER" id="PTHR24341">
    <property type="entry name" value="HOMEOBOX PROTEIN ENGRAILED"/>
    <property type="match status" value="1"/>
</dbReference>
<organism evidence="11">
    <name type="scientific">Sacculina carcini</name>
    <dbReference type="NCBI Taxonomy" id="51650"/>
    <lineage>
        <taxon>Eukaryota</taxon>
        <taxon>Metazoa</taxon>
        <taxon>Ecdysozoa</taxon>
        <taxon>Arthropoda</taxon>
        <taxon>Crustacea</taxon>
        <taxon>Multicrustacea</taxon>
        <taxon>Cirripedia</taxon>
        <taxon>Rhizocephala</taxon>
        <taxon>Sacculinidae</taxon>
        <taxon>Sacculina</taxon>
    </lineage>
</organism>
<dbReference type="GO" id="GO:0009653">
    <property type="term" value="P:anatomical structure morphogenesis"/>
    <property type="evidence" value="ECO:0007669"/>
    <property type="project" value="UniProtKB-ARBA"/>
</dbReference>
<dbReference type="PROSITE" id="PS00027">
    <property type="entry name" value="HOMEOBOX_1"/>
    <property type="match status" value="1"/>
</dbReference>
<dbReference type="GO" id="GO:0000981">
    <property type="term" value="F:DNA-binding transcription factor activity, RNA polymerase II-specific"/>
    <property type="evidence" value="ECO:0007669"/>
    <property type="project" value="InterPro"/>
</dbReference>
<feature type="region of interest" description="Disordered" evidence="9">
    <location>
        <begin position="75"/>
        <end position="107"/>
    </location>
</feature>
<dbReference type="SMART" id="SM00389">
    <property type="entry name" value="HOX"/>
    <property type="match status" value="1"/>
</dbReference>
<gene>
    <name evidence="11" type="primary">en</name>
</gene>
<evidence type="ECO:0000313" key="11">
    <source>
        <dbReference type="EMBL" id="AAG40576.1"/>
    </source>
</evidence>
<dbReference type="FunFam" id="1.10.10.60:FF:000189">
    <property type="entry name" value="Homeobox protein engrailed-like"/>
    <property type="match status" value="1"/>
</dbReference>
<dbReference type="GO" id="GO:0000978">
    <property type="term" value="F:RNA polymerase II cis-regulatory region sequence-specific DNA binding"/>
    <property type="evidence" value="ECO:0007669"/>
    <property type="project" value="TreeGrafter"/>
</dbReference>
<proteinExistence type="evidence at transcript level"/>
<dbReference type="PRINTS" id="PR00024">
    <property type="entry name" value="HOMEOBOX"/>
</dbReference>
<dbReference type="CDD" id="cd00086">
    <property type="entry name" value="homeodomain"/>
    <property type="match status" value="1"/>
</dbReference>
<feature type="compositionally biased region" description="Polar residues" evidence="9">
    <location>
        <begin position="219"/>
        <end position="228"/>
    </location>
</feature>
<keyword evidence="3" id="KW-0217">Developmental protein</keyword>
<feature type="region of interest" description="Disordered" evidence="9">
    <location>
        <begin position="254"/>
        <end position="278"/>
    </location>
</feature>
<reference evidence="11" key="2">
    <citation type="journal article" date="2000" name="Evol. Dev.">
        <title>Barnacle duplicate engrailed genes: divergent expression patterns and evidence for a vestigial abdomen.</title>
        <authorList>
            <person name="Gibert J.M."/>
            <person name="Mouchel-Vielh E."/>
            <person name="Queinnec E."/>
            <person name="Deutsch J.S."/>
        </authorList>
    </citation>
    <scope>NUCLEOTIDE SEQUENCE</scope>
</reference>
<comment type="similarity">
    <text evidence="2">Belongs to the engrailed homeobox family.</text>
</comment>
<feature type="DNA-binding region" description="Homeobox" evidence="7">
    <location>
        <begin position="272"/>
        <end position="331"/>
    </location>
</feature>
<dbReference type="InterPro" id="IPR000747">
    <property type="entry name" value="HD_engrailed"/>
</dbReference>
<dbReference type="InterPro" id="IPR017970">
    <property type="entry name" value="Homeobox_CS"/>
</dbReference>
<dbReference type="InterPro" id="IPR020479">
    <property type="entry name" value="HD_metazoa"/>
</dbReference>
<evidence type="ECO:0000256" key="7">
    <source>
        <dbReference type="PROSITE-ProRule" id="PRU00108"/>
    </source>
</evidence>
<evidence type="ECO:0000256" key="3">
    <source>
        <dbReference type="ARBA" id="ARBA00022473"/>
    </source>
</evidence>
<evidence type="ECO:0000259" key="10">
    <source>
        <dbReference type="PROSITE" id="PS50071"/>
    </source>
</evidence>
<dbReference type="Gene3D" id="1.10.10.60">
    <property type="entry name" value="Homeodomain-like"/>
    <property type="match status" value="1"/>
</dbReference>
<keyword evidence="4 7" id="KW-0238">DNA-binding</keyword>
<dbReference type="GO" id="GO:0005634">
    <property type="term" value="C:nucleus"/>
    <property type="evidence" value="ECO:0007669"/>
    <property type="project" value="UniProtKB-SubCell"/>
</dbReference>
<keyword evidence="5 7" id="KW-0371">Homeobox</keyword>
<dbReference type="InterPro" id="IPR050720">
    <property type="entry name" value="Engrailed_Homeobox_TFs"/>
</dbReference>